<sequence length="373" mass="40882">MTFVSPTTGLPLRADTPHSLADGSGERWPVADGIPYLRVNREALVGAALERLDAGDREGGLAELLRDADDWWDEPPPPHEAMRALVREVGGLTLREAMAQLGFGRVGDYFAHRWSDPTYLAGLQLIETHWNAPRTAFELACGIGHYLRVLKRQGAAATGFDVVFSKLWIARHFVVGPQTRLVCCDAAAPWPIGDASFDLVLCQDAFYFLEPKRAILDRLRSRVSPGGALLVGHVHNREAAGFSAGAAVTADEMLALFPDAVAYDDAELTRAAAGGRALLSKPLTDLRDAEAFTVAESPGDAVPVRLVAPDDLGGFRRNPLYASDGDGWRIRWPSERYEREYAPLATYPLTDRSDRPTPGNVRSRAFVDLPERW</sequence>
<dbReference type="CDD" id="cd02440">
    <property type="entry name" value="AdoMet_MTases"/>
    <property type="match status" value="1"/>
</dbReference>
<accession>A0A7V7PRK8</accession>
<proteinExistence type="predicted"/>
<name>A0A7V7PRK8_9HYPH</name>
<feature type="domain" description="Methyltransferase type 11" evidence="2">
    <location>
        <begin position="138"/>
        <end position="230"/>
    </location>
</feature>
<reference evidence="3 4" key="1">
    <citation type="submission" date="2019-09" db="EMBL/GenBank/DDBJ databases">
        <title>YIM 132180 draft genome.</title>
        <authorList>
            <person name="Zhang K."/>
        </authorList>
    </citation>
    <scope>NUCLEOTIDE SEQUENCE [LARGE SCALE GENOMIC DNA]</scope>
    <source>
        <strain evidence="3 4">YIM 132180</strain>
    </source>
</reference>
<dbReference type="EMBL" id="VZDO01000003">
    <property type="protein sequence ID" value="KAB0681423.1"/>
    <property type="molecule type" value="Genomic_DNA"/>
</dbReference>
<dbReference type="Proteomes" id="UP000432089">
    <property type="component" value="Unassembled WGS sequence"/>
</dbReference>
<keyword evidence="3" id="KW-0808">Transferase</keyword>
<comment type="caution">
    <text evidence="3">The sequence shown here is derived from an EMBL/GenBank/DDBJ whole genome shotgun (WGS) entry which is preliminary data.</text>
</comment>
<dbReference type="AlphaFoldDB" id="A0A7V7PRK8"/>
<dbReference type="RefSeq" id="WP_150968678.1">
    <property type="nucleotide sequence ID" value="NZ_VZDO01000003.1"/>
</dbReference>
<dbReference type="SUPFAM" id="SSF53335">
    <property type="entry name" value="S-adenosyl-L-methionine-dependent methyltransferases"/>
    <property type="match status" value="1"/>
</dbReference>
<evidence type="ECO:0000256" key="1">
    <source>
        <dbReference type="SAM" id="MobiDB-lite"/>
    </source>
</evidence>
<keyword evidence="4" id="KW-1185">Reference proteome</keyword>
<evidence type="ECO:0000313" key="3">
    <source>
        <dbReference type="EMBL" id="KAB0681423.1"/>
    </source>
</evidence>
<evidence type="ECO:0000313" key="4">
    <source>
        <dbReference type="Proteomes" id="UP000432089"/>
    </source>
</evidence>
<dbReference type="InterPro" id="IPR013216">
    <property type="entry name" value="Methyltransf_11"/>
</dbReference>
<keyword evidence="3" id="KW-0489">Methyltransferase</keyword>
<organism evidence="3 4">
    <name type="scientific">Plantimonas leprariae</name>
    <dbReference type="NCBI Taxonomy" id="2615207"/>
    <lineage>
        <taxon>Bacteria</taxon>
        <taxon>Pseudomonadati</taxon>
        <taxon>Pseudomonadota</taxon>
        <taxon>Alphaproteobacteria</taxon>
        <taxon>Hyphomicrobiales</taxon>
        <taxon>Aurantimonadaceae</taxon>
        <taxon>Plantimonas</taxon>
    </lineage>
</organism>
<gene>
    <name evidence="3" type="ORF">F6X38_05945</name>
</gene>
<feature type="region of interest" description="Disordered" evidence="1">
    <location>
        <begin position="1"/>
        <end position="25"/>
    </location>
</feature>
<dbReference type="InterPro" id="IPR029063">
    <property type="entry name" value="SAM-dependent_MTases_sf"/>
</dbReference>
<dbReference type="Gene3D" id="3.40.50.150">
    <property type="entry name" value="Vaccinia Virus protein VP39"/>
    <property type="match status" value="1"/>
</dbReference>
<evidence type="ECO:0000259" key="2">
    <source>
        <dbReference type="Pfam" id="PF08241"/>
    </source>
</evidence>
<protein>
    <submittedName>
        <fullName evidence="3">Methyltransferase domain-containing protein</fullName>
    </submittedName>
</protein>
<dbReference type="GO" id="GO:0032259">
    <property type="term" value="P:methylation"/>
    <property type="evidence" value="ECO:0007669"/>
    <property type="project" value="UniProtKB-KW"/>
</dbReference>
<dbReference type="Pfam" id="PF08241">
    <property type="entry name" value="Methyltransf_11"/>
    <property type="match status" value="1"/>
</dbReference>
<dbReference type="GO" id="GO:0008757">
    <property type="term" value="F:S-adenosylmethionine-dependent methyltransferase activity"/>
    <property type="evidence" value="ECO:0007669"/>
    <property type="project" value="InterPro"/>
</dbReference>